<evidence type="ECO:0000256" key="3">
    <source>
        <dbReference type="PROSITE-ProRule" id="PRU00023"/>
    </source>
</evidence>
<feature type="region of interest" description="Disordered" evidence="4">
    <location>
        <begin position="398"/>
        <end position="488"/>
    </location>
</feature>
<feature type="compositionally biased region" description="Polar residues" evidence="4">
    <location>
        <begin position="648"/>
        <end position="659"/>
    </location>
</feature>
<feature type="compositionally biased region" description="Low complexity" evidence="4">
    <location>
        <begin position="428"/>
        <end position="441"/>
    </location>
</feature>
<dbReference type="PROSITE" id="PS51299">
    <property type="entry name" value="HTH_APSES"/>
    <property type="match status" value="1"/>
</dbReference>
<dbReference type="GO" id="GO:0030907">
    <property type="term" value="C:MBF transcription complex"/>
    <property type="evidence" value="ECO:0007669"/>
    <property type="project" value="TreeGrafter"/>
</dbReference>
<name>A0AAX4JP75_9TREE</name>
<dbReference type="FunFam" id="3.10.260.10:FF:000001">
    <property type="entry name" value="APSES transcription factor (MbpA)"/>
    <property type="match status" value="1"/>
</dbReference>
<dbReference type="PANTHER" id="PTHR43828">
    <property type="entry name" value="ASPARAGINASE"/>
    <property type="match status" value="1"/>
</dbReference>
<evidence type="ECO:0000313" key="6">
    <source>
        <dbReference type="EMBL" id="WWC87167.1"/>
    </source>
</evidence>
<feature type="region of interest" description="Disordered" evidence="4">
    <location>
        <begin position="241"/>
        <end position="302"/>
    </location>
</feature>
<feature type="compositionally biased region" description="Polar residues" evidence="4">
    <location>
        <begin position="250"/>
        <end position="269"/>
    </location>
</feature>
<dbReference type="SUPFAM" id="SSF54616">
    <property type="entry name" value="DNA-binding domain of Mlu1-box binding protein MBP1"/>
    <property type="match status" value="1"/>
</dbReference>
<feature type="domain" description="HTH APSES-type" evidence="5">
    <location>
        <begin position="128"/>
        <end position="236"/>
    </location>
</feature>
<dbReference type="SUPFAM" id="SSF48403">
    <property type="entry name" value="Ankyrin repeat"/>
    <property type="match status" value="1"/>
</dbReference>
<dbReference type="GO" id="GO:0033309">
    <property type="term" value="C:SBF transcription complex"/>
    <property type="evidence" value="ECO:0007669"/>
    <property type="project" value="TreeGrafter"/>
</dbReference>
<dbReference type="GeneID" id="91092725"/>
<reference evidence="6 7" key="1">
    <citation type="submission" date="2024-01" db="EMBL/GenBank/DDBJ databases">
        <title>Comparative genomics of Cryptococcus and Kwoniella reveals pathogenesis evolution and contrasting modes of karyotype evolution via chromosome fusion or intercentromeric recombination.</title>
        <authorList>
            <person name="Coelho M.A."/>
            <person name="David-Palma M."/>
            <person name="Shea T."/>
            <person name="Bowers K."/>
            <person name="McGinley-Smith S."/>
            <person name="Mohammad A.W."/>
            <person name="Gnirke A."/>
            <person name="Yurkov A.M."/>
            <person name="Nowrousian M."/>
            <person name="Sun S."/>
            <person name="Cuomo C.A."/>
            <person name="Heitman J."/>
        </authorList>
    </citation>
    <scope>NUCLEOTIDE SEQUENCE [LARGE SCALE GENOMIC DNA]</scope>
    <source>
        <strain evidence="6 7">CBS 6074</strain>
    </source>
</reference>
<gene>
    <name evidence="6" type="ORF">L201_002053</name>
</gene>
<feature type="compositionally biased region" description="Acidic residues" evidence="4">
    <location>
        <begin position="442"/>
        <end position="455"/>
    </location>
</feature>
<dbReference type="EMBL" id="CP144099">
    <property type="protein sequence ID" value="WWC87167.1"/>
    <property type="molecule type" value="Genomic_DNA"/>
</dbReference>
<feature type="compositionally biased region" description="Pro residues" evidence="4">
    <location>
        <begin position="55"/>
        <end position="64"/>
    </location>
</feature>
<dbReference type="InterPro" id="IPR002110">
    <property type="entry name" value="Ankyrin_rpt"/>
</dbReference>
<dbReference type="Gene3D" id="1.25.40.20">
    <property type="entry name" value="Ankyrin repeat-containing domain"/>
    <property type="match status" value="1"/>
</dbReference>
<organism evidence="6 7">
    <name type="scientific">Kwoniella dendrophila CBS 6074</name>
    <dbReference type="NCBI Taxonomy" id="1295534"/>
    <lineage>
        <taxon>Eukaryota</taxon>
        <taxon>Fungi</taxon>
        <taxon>Dikarya</taxon>
        <taxon>Basidiomycota</taxon>
        <taxon>Agaricomycotina</taxon>
        <taxon>Tremellomycetes</taxon>
        <taxon>Tremellales</taxon>
        <taxon>Cryptococcaceae</taxon>
        <taxon>Kwoniella</taxon>
    </lineage>
</organism>
<dbReference type="Gene3D" id="3.10.260.10">
    <property type="entry name" value="Transcription regulator HTH, APSES-type DNA-binding domain"/>
    <property type="match status" value="1"/>
</dbReference>
<evidence type="ECO:0000256" key="1">
    <source>
        <dbReference type="ARBA" id="ARBA00022737"/>
    </source>
</evidence>
<dbReference type="GO" id="GO:0001228">
    <property type="term" value="F:DNA-binding transcription activator activity, RNA polymerase II-specific"/>
    <property type="evidence" value="ECO:0007669"/>
    <property type="project" value="UniProtKB-ARBA"/>
</dbReference>
<evidence type="ECO:0000256" key="2">
    <source>
        <dbReference type="ARBA" id="ARBA00023043"/>
    </source>
</evidence>
<dbReference type="SMART" id="SM01252">
    <property type="entry name" value="KilA-N"/>
    <property type="match status" value="1"/>
</dbReference>
<keyword evidence="1" id="KW-0677">Repeat</keyword>
<protein>
    <recommendedName>
        <fullName evidence="5">HTH APSES-type domain-containing protein</fullName>
    </recommendedName>
</protein>
<dbReference type="InterPro" id="IPR018004">
    <property type="entry name" value="KilA/APSES_HTH"/>
</dbReference>
<dbReference type="SMART" id="SM00248">
    <property type="entry name" value="ANK"/>
    <property type="match status" value="2"/>
</dbReference>
<keyword evidence="2 3" id="KW-0040">ANK repeat</keyword>
<evidence type="ECO:0000313" key="7">
    <source>
        <dbReference type="Proteomes" id="UP001355207"/>
    </source>
</evidence>
<keyword evidence="7" id="KW-1185">Reference proteome</keyword>
<proteinExistence type="predicted"/>
<dbReference type="AlphaFoldDB" id="A0AAX4JP75"/>
<sequence>MEASSSTQHNQPPATPSHSSLLPSLSPSAGGGAAEQTPAPLHTLPAHLHSHPQQQQPPPPPQPRLGPGINHQQSMQPPPSANIQNQHLTPAQQLQQQHQNVFGTVMGTVPGQGPNNLTQTGGTAQAKVYASVYSGIPVFEAMIRGISVMRRQSDSWVNATQILKVAGIHKSARTKILEKEIHPGVHEKVQGGYGKYQGTWIPFDRGQDLAAQYGVTSYLAPVFDFIPSPTAIAALPVIRTGTPDRAGRKTPSSSMAGYNPSLMSGNQAGASGDTRVISPFPHGHPHIQASQLPPPPPQPQFAPSNGEHNQIMGMPPHPQIGYPNQQMMYYPSHQQQHLYPGQGDNQRGIAMAMTPSLSGDGHHNHSLGSAADINGLGLPPSGAEMYIDQYGHPHPAPSYQAINYTLDTDMGPPPAKRQKSEDGAYINGEIEQQQHEPPQQEDQGEDIDDGASDSSDDIRDSQPLPHAMRLSNKPIRPRPNSNTTKTRTRLLSLFTTSADGEEGENDIDVRQVFGLGPEELPNEFDIDMVIDNQGHTALHWACALSKLSITKQLIELGSDIHKGNFAGETPLIRSVLTTNQYESGQFYQLLEHLSPSIKTLDHSYKSVIHHISMVAGVKGRATSARSYMANVLEWVAREQQQQKQQHQTHINNGAMNGNNDHIDGSSELNSGSISLKTLIDTQDVHGDTAINIAARVGNKGLVNLLLDAGADKGKTNKLGLKPSDFGLDIELLKVSPAEAIVSSLKSEVPKPERKSRDVQKNIAAIFETISSTFSTEMVNKQTKLNATEQSVRVATKALADKRQQLHRAQTRVGESELINQRIESLKTYLSAITNEKEKKADWTGRKLISGETELPLSFKQVVLENDNIKEEDNDTNMNGKDIDVEIQLPERGEENSLIKLRRINLWEDRIYNLLSNKIEILENQNIGKTFKYKKLISLSTKVPIDKVDFMLDGLVTAIESDGQAIDFSKISEFMNRMKETTA</sequence>
<dbReference type="InterPro" id="IPR003163">
    <property type="entry name" value="Tscrpt_reg_HTH_APSES-type"/>
</dbReference>
<dbReference type="InterPro" id="IPR036770">
    <property type="entry name" value="Ankyrin_rpt-contain_sf"/>
</dbReference>
<evidence type="ECO:0000259" key="5">
    <source>
        <dbReference type="PROSITE" id="PS51299"/>
    </source>
</evidence>
<feature type="compositionally biased region" description="Polar residues" evidence="4">
    <location>
        <begin position="1"/>
        <end position="12"/>
    </location>
</feature>
<feature type="repeat" description="ANK" evidence="3">
    <location>
        <begin position="533"/>
        <end position="565"/>
    </location>
</feature>
<dbReference type="InterPro" id="IPR051642">
    <property type="entry name" value="SWI6-like"/>
</dbReference>
<feature type="region of interest" description="Disordered" evidence="4">
    <location>
        <begin position="1"/>
        <end position="84"/>
    </location>
</feature>
<dbReference type="PROSITE" id="PS50088">
    <property type="entry name" value="ANK_REPEAT"/>
    <property type="match status" value="2"/>
</dbReference>
<dbReference type="InterPro" id="IPR036887">
    <property type="entry name" value="HTH_APSES_sf"/>
</dbReference>
<accession>A0AAX4JP75</accession>
<feature type="compositionally biased region" description="Low complexity" evidence="4">
    <location>
        <begin position="16"/>
        <end position="28"/>
    </location>
</feature>
<feature type="region of interest" description="Disordered" evidence="4">
    <location>
        <begin position="646"/>
        <end position="667"/>
    </location>
</feature>
<dbReference type="Pfam" id="PF04383">
    <property type="entry name" value="KilA-N"/>
    <property type="match status" value="1"/>
</dbReference>
<dbReference type="RefSeq" id="XP_066073930.1">
    <property type="nucleotide sequence ID" value="XM_066217833.1"/>
</dbReference>
<dbReference type="GO" id="GO:0003677">
    <property type="term" value="F:DNA binding"/>
    <property type="evidence" value="ECO:0007669"/>
    <property type="project" value="InterPro"/>
</dbReference>
<feature type="repeat" description="ANK" evidence="3">
    <location>
        <begin position="685"/>
        <end position="717"/>
    </location>
</feature>
<dbReference type="Proteomes" id="UP001355207">
    <property type="component" value="Chromosome 2"/>
</dbReference>
<evidence type="ECO:0000256" key="4">
    <source>
        <dbReference type="SAM" id="MobiDB-lite"/>
    </source>
</evidence>
<dbReference type="PROSITE" id="PS50297">
    <property type="entry name" value="ANK_REP_REGION"/>
    <property type="match status" value="2"/>
</dbReference>
<dbReference type="Pfam" id="PF00023">
    <property type="entry name" value="Ank"/>
    <property type="match status" value="2"/>
</dbReference>
<dbReference type="PANTHER" id="PTHR43828:SF3">
    <property type="entry name" value="CHROMO DOMAIN-CONTAINING PROTEIN"/>
    <property type="match status" value="1"/>
</dbReference>